<gene>
    <name evidence="3" type="ORF">EMA8858_03498</name>
</gene>
<evidence type="ECO:0000313" key="3">
    <source>
        <dbReference type="EMBL" id="CAH0997366.1"/>
    </source>
</evidence>
<comment type="caution">
    <text evidence="3">The sequence shown here is derived from an EMBL/GenBank/DDBJ whole genome shotgun (WGS) entry which is preliminary data.</text>
</comment>
<evidence type="ECO:0000256" key="1">
    <source>
        <dbReference type="SAM" id="MobiDB-lite"/>
    </source>
</evidence>
<accession>A0ABN8EZJ6</accession>
<evidence type="ECO:0008006" key="5">
    <source>
        <dbReference type="Google" id="ProtNLM"/>
    </source>
</evidence>
<feature type="compositionally biased region" description="Polar residues" evidence="1">
    <location>
        <begin position="196"/>
        <end position="205"/>
    </location>
</feature>
<keyword evidence="2" id="KW-0472">Membrane</keyword>
<protein>
    <recommendedName>
        <fullName evidence="5">Outer membrane protein beta-barrel domain-containing protein</fullName>
    </recommendedName>
</protein>
<keyword evidence="2" id="KW-1133">Transmembrane helix</keyword>
<name>A0ABN8EZJ6_9BACT</name>
<evidence type="ECO:0000256" key="2">
    <source>
        <dbReference type="SAM" id="Phobius"/>
    </source>
</evidence>
<organism evidence="3 4">
    <name type="scientific">Emticicia aquatica</name>
    <dbReference type="NCBI Taxonomy" id="1681835"/>
    <lineage>
        <taxon>Bacteria</taxon>
        <taxon>Pseudomonadati</taxon>
        <taxon>Bacteroidota</taxon>
        <taxon>Cytophagia</taxon>
        <taxon>Cytophagales</taxon>
        <taxon>Leadbetterellaceae</taxon>
        <taxon>Emticicia</taxon>
    </lineage>
</organism>
<reference evidence="3" key="1">
    <citation type="submission" date="2021-12" db="EMBL/GenBank/DDBJ databases">
        <authorList>
            <person name="Rodrigo-Torres L."/>
            <person name="Arahal R. D."/>
            <person name="Lucena T."/>
        </authorList>
    </citation>
    <scope>NUCLEOTIDE SEQUENCE</scope>
    <source>
        <strain evidence="3">CECT 8858</strain>
    </source>
</reference>
<sequence>MNINQHDLSDDELDNLFRNSAEEFELDFNADSWTKMSQKLDAALPQSSSRAVSSRLRQGLSLLIGLLLLIGGYYFYQPSSRQSNEMQSNVNQNIKKTPIESPRQKYVDTDKVDTDNLKTKENNERNTILANEKIQKISAVNISDKPIVSTTKEILLEEKNSIKNTVKETDFDDQNINAGKNITTNKRNKSAEKVLSKNNSQSSKIQVLEKRNSSELRLSSFSEKQNKTQKSSDIYSKIDSKQTHVFEKDNDIAQTSANINNVNTQKDVLFTSNTEQKDIRLALKDLSLLSPKHLLIQSNFNLPQITFEEKVDAIIIPKSQSTAFKKGLYFRLAISPDLSLITTDEITKLGSNWAALIEYRFNNHFSVQTGVIRSMKYYDSYPESYEWPYNWPNPPALVDINATCKMLDVPLNIRYDITQKPNSRWFVSSGMTSYFMLKEQYVYNYENPADPKIKWKNWEGKTGPYYLGTMNFSMGYERQIFGKLSLQAEPFFKMPISKVGFGQVHLSTIGLFISAKYPL</sequence>
<feature type="transmembrane region" description="Helical" evidence="2">
    <location>
        <begin position="59"/>
        <end position="76"/>
    </location>
</feature>
<dbReference type="RefSeq" id="WP_238808040.1">
    <property type="nucleotide sequence ID" value="NZ_CAKLPY010000003.1"/>
</dbReference>
<keyword evidence="4" id="KW-1185">Reference proteome</keyword>
<dbReference type="Proteomes" id="UP000837932">
    <property type="component" value="Unassembled WGS sequence"/>
</dbReference>
<keyword evidence="2" id="KW-0812">Transmembrane</keyword>
<proteinExistence type="predicted"/>
<dbReference type="EMBL" id="CAKLPY010000003">
    <property type="protein sequence ID" value="CAH0997366.1"/>
    <property type="molecule type" value="Genomic_DNA"/>
</dbReference>
<feature type="region of interest" description="Disordered" evidence="1">
    <location>
        <begin position="178"/>
        <end position="209"/>
    </location>
</feature>
<evidence type="ECO:0000313" key="4">
    <source>
        <dbReference type="Proteomes" id="UP000837932"/>
    </source>
</evidence>